<evidence type="ECO:0000313" key="6">
    <source>
        <dbReference type="Proteomes" id="UP000516046"/>
    </source>
</evidence>
<dbReference type="Proteomes" id="UP000516046">
    <property type="component" value="Chromosome"/>
</dbReference>
<dbReference type="FunFam" id="3.30.450.90:FF:000001">
    <property type="entry name" value="Type II secretion system ATPase GspE"/>
    <property type="match status" value="1"/>
</dbReference>
<dbReference type="FunFam" id="3.40.50.300:FF:000398">
    <property type="entry name" value="Type IV pilus assembly ATPase PilB"/>
    <property type="match status" value="1"/>
</dbReference>
<evidence type="ECO:0000256" key="2">
    <source>
        <dbReference type="ARBA" id="ARBA00022741"/>
    </source>
</evidence>
<keyword evidence="3" id="KW-0067">ATP-binding</keyword>
<dbReference type="Gene3D" id="3.30.300.160">
    <property type="entry name" value="Type II secretion system, protein E, N-terminal domain"/>
    <property type="match status" value="1"/>
</dbReference>
<evidence type="ECO:0000256" key="3">
    <source>
        <dbReference type="ARBA" id="ARBA00022840"/>
    </source>
</evidence>
<evidence type="ECO:0000256" key="1">
    <source>
        <dbReference type="ARBA" id="ARBA00006611"/>
    </source>
</evidence>
<gene>
    <name evidence="5" type="primary">tadA</name>
    <name evidence="5" type="ORF">H6X83_05805</name>
</gene>
<proteinExistence type="inferred from homology"/>
<accession>A0A7G9WKB0</accession>
<dbReference type="Pfam" id="PF00437">
    <property type="entry name" value="T2SSE"/>
    <property type="match status" value="1"/>
</dbReference>
<dbReference type="PANTHER" id="PTHR30258:SF1">
    <property type="entry name" value="PROTEIN TRANSPORT PROTEIN HOFB HOMOLOG"/>
    <property type="match status" value="1"/>
</dbReference>
<dbReference type="InterPro" id="IPR007831">
    <property type="entry name" value="T2SS_GspE_N"/>
</dbReference>
<dbReference type="InterPro" id="IPR027417">
    <property type="entry name" value="P-loop_NTPase"/>
</dbReference>
<dbReference type="KEGG" id="caml:H6X83_05805"/>
<dbReference type="SUPFAM" id="SSF160246">
    <property type="entry name" value="EspE N-terminal domain-like"/>
    <property type="match status" value="1"/>
</dbReference>
<dbReference type="GO" id="GO:0005886">
    <property type="term" value="C:plasma membrane"/>
    <property type="evidence" value="ECO:0007669"/>
    <property type="project" value="TreeGrafter"/>
</dbReference>
<organism evidence="5 6">
    <name type="scientific">Caproicibacterium amylolyticum</name>
    <dbReference type="NCBI Taxonomy" id="2766537"/>
    <lineage>
        <taxon>Bacteria</taxon>
        <taxon>Bacillati</taxon>
        <taxon>Bacillota</taxon>
        <taxon>Clostridia</taxon>
        <taxon>Eubacteriales</taxon>
        <taxon>Oscillospiraceae</taxon>
        <taxon>Caproicibacterium</taxon>
    </lineage>
</organism>
<sequence length="556" mass="61728">MKITNLKLGQILVNSGVLTKEKLQQALEQQKSSKMRLGEILISNEYLTEMQIIRSLEQQLSIPYLDLTSITIDPTLSALLPEELARSTHAAPVKRESSVLTLAVEDPLDYNGINNIAIYTKLKINPVIAEREKIETKIRELYTTQKAFAAAKELSTKQEDAQAEAITSGSDQPIIRFVNNMIEQAVLMKASDIHIEPQEKTMRIRFRVDGHLILYMETRSELAPSVVSRIKFIGGMNIAEKRVPQDGRINYKINEKEIDMRISVLPCIFGEKVVIRITTALGFSLVKEDIGFLPENLVKFNKMLHNNHGIILLTGPTGSGKSTTLYTALKEIMRDDINIITAENPVEMILPNITQVEVNSRTGLTFAAVLRSILRQDPDVVMVGEIRDAETAQIACSAAITGHLVLSTLHTYDAPSSIIRLMDMGIEPFMVSAAMLGVIAQRLVRRLCPHCREAYPANAQELALLGLPKDAKQTLYHAKGCSYCSGRGYLGRTAIHEVMPLSPAIKACIINGSSQEEVRKVACTEGMTTLNENLQQIVRDGITSIEEMLEVSSMQF</sequence>
<dbReference type="SMART" id="SM00382">
    <property type="entry name" value="AAA"/>
    <property type="match status" value="1"/>
</dbReference>
<dbReference type="CDD" id="cd01129">
    <property type="entry name" value="PulE-GspE-like"/>
    <property type="match status" value="1"/>
</dbReference>
<dbReference type="EMBL" id="CP060696">
    <property type="protein sequence ID" value="QNO19122.1"/>
    <property type="molecule type" value="Genomic_DNA"/>
</dbReference>
<evidence type="ECO:0000313" key="5">
    <source>
        <dbReference type="EMBL" id="QNO19122.1"/>
    </source>
</evidence>
<dbReference type="InterPro" id="IPR037257">
    <property type="entry name" value="T2SS_E_N_sf"/>
</dbReference>
<dbReference type="PROSITE" id="PS00662">
    <property type="entry name" value="T2SP_E"/>
    <property type="match status" value="1"/>
</dbReference>
<feature type="domain" description="Bacterial type II secretion system protein E" evidence="4">
    <location>
        <begin position="374"/>
        <end position="388"/>
    </location>
</feature>
<reference evidence="5 6" key="1">
    <citation type="submission" date="2020-08" db="EMBL/GenBank/DDBJ databases">
        <authorList>
            <person name="Ren C."/>
            <person name="Gu Y."/>
            <person name="Xu Y."/>
        </authorList>
    </citation>
    <scope>NUCLEOTIDE SEQUENCE [LARGE SCALE GENOMIC DNA]</scope>
    <source>
        <strain evidence="5 6">LBM18003</strain>
    </source>
</reference>
<name>A0A7G9WKB0_9FIRM</name>
<protein>
    <submittedName>
        <fullName evidence="5">Flp pilus assembly complex ATPase component TadA</fullName>
    </submittedName>
</protein>
<dbReference type="InterPro" id="IPR003593">
    <property type="entry name" value="AAA+_ATPase"/>
</dbReference>
<dbReference type="Gene3D" id="3.30.450.90">
    <property type="match status" value="1"/>
</dbReference>
<evidence type="ECO:0000259" key="4">
    <source>
        <dbReference type="PROSITE" id="PS00662"/>
    </source>
</evidence>
<dbReference type="RefSeq" id="WP_212508191.1">
    <property type="nucleotide sequence ID" value="NZ_CP060696.1"/>
</dbReference>
<dbReference type="AlphaFoldDB" id="A0A7G9WKB0"/>
<dbReference type="Pfam" id="PF05157">
    <property type="entry name" value="MshEN"/>
    <property type="match status" value="1"/>
</dbReference>
<dbReference type="InterPro" id="IPR001482">
    <property type="entry name" value="T2SS/T4SS_dom"/>
</dbReference>
<dbReference type="Gene3D" id="3.40.50.300">
    <property type="entry name" value="P-loop containing nucleotide triphosphate hydrolases"/>
    <property type="match status" value="1"/>
</dbReference>
<dbReference type="GO" id="GO:0016887">
    <property type="term" value="F:ATP hydrolysis activity"/>
    <property type="evidence" value="ECO:0007669"/>
    <property type="project" value="TreeGrafter"/>
</dbReference>
<dbReference type="PANTHER" id="PTHR30258">
    <property type="entry name" value="TYPE II SECRETION SYSTEM PROTEIN GSPE-RELATED"/>
    <property type="match status" value="1"/>
</dbReference>
<dbReference type="SUPFAM" id="SSF52540">
    <property type="entry name" value="P-loop containing nucleoside triphosphate hydrolases"/>
    <property type="match status" value="1"/>
</dbReference>
<keyword evidence="6" id="KW-1185">Reference proteome</keyword>
<keyword evidence="2" id="KW-0547">Nucleotide-binding</keyword>
<comment type="similarity">
    <text evidence="1">Belongs to the GSP E family.</text>
</comment>
<dbReference type="GO" id="GO:0005524">
    <property type="term" value="F:ATP binding"/>
    <property type="evidence" value="ECO:0007669"/>
    <property type="project" value="UniProtKB-KW"/>
</dbReference>